<dbReference type="Pfam" id="PF02899">
    <property type="entry name" value="Phage_int_SAM_1"/>
    <property type="match status" value="1"/>
</dbReference>
<dbReference type="InterPro" id="IPR013762">
    <property type="entry name" value="Integrase-like_cat_sf"/>
</dbReference>
<keyword evidence="2" id="KW-0229">DNA integration</keyword>
<dbReference type="RefSeq" id="WP_149590885.1">
    <property type="nucleotide sequence ID" value="NZ_AP019531.1"/>
</dbReference>
<dbReference type="InterPro" id="IPR044068">
    <property type="entry name" value="CB"/>
</dbReference>
<keyword evidence="4" id="KW-0233">DNA recombination</keyword>
<accession>A0A455VQ44</accession>
<dbReference type="InterPro" id="IPR015094">
    <property type="entry name" value="Integrase_lambda-typ_DNA-bd_N"/>
</dbReference>
<dbReference type="Pfam" id="PF00589">
    <property type="entry name" value="Phage_integrase"/>
    <property type="match status" value="1"/>
</dbReference>
<organism evidence="8 9">
    <name type="scientific">Serratia symbiotica</name>
    <dbReference type="NCBI Taxonomy" id="138074"/>
    <lineage>
        <taxon>Bacteria</taxon>
        <taxon>Pseudomonadati</taxon>
        <taxon>Pseudomonadota</taxon>
        <taxon>Gammaproteobacteria</taxon>
        <taxon>Enterobacterales</taxon>
        <taxon>Yersiniaceae</taxon>
        <taxon>Serratia</taxon>
    </lineage>
</organism>
<dbReference type="Gene3D" id="3.30.160.60">
    <property type="entry name" value="Classic Zinc Finger"/>
    <property type="match status" value="1"/>
</dbReference>
<reference evidence="8 9" key="1">
    <citation type="submission" date="2019-03" db="EMBL/GenBank/DDBJ databases">
        <title>The genome sequence of Candidatus Serratia symbiotica strain IS.</title>
        <authorList>
            <person name="Nikoh N."/>
            <person name="Koga R."/>
            <person name="Oshima K."/>
            <person name="Hattori M."/>
            <person name="Fukatsu T."/>
        </authorList>
    </citation>
    <scope>NUCLEOTIDE SEQUENCE [LARGE SCALE GENOMIC DNA]</scope>
    <source>
        <strain evidence="8 9">IS</strain>
    </source>
</reference>
<evidence type="ECO:0000259" key="6">
    <source>
        <dbReference type="PROSITE" id="PS51898"/>
    </source>
</evidence>
<dbReference type="AlphaFoldDB" id="A0A455VQ44"/>
<feature type="domain" description="Core-binding (CB)" evidence="7">
    <location>
        <begin position="74"/>
        <end position="155"/>
    </location>
</feature>
<feature type="domain" description="Tyr recombinase" evidence="6">
    <location>
        <begin position="175"/>
        <end position="356"/>
    </location>
</feature>
<evidence type="ECO:0000313" key="9">
    <source>
        <dbReference type="Proteomes" id="UP000324392"/>
    </source>
</evidence>
<evidence type="ECO:0000256" key="5">
    <source>
        <dbReference type="PROSITE-ProRule" id="PRU01248"/>
    </source>
</evidence>
<dbReference type="PROSITE" id="PS51900">
    <property type="entry name" value="CB"/>
    <property type="match status" value="1"/>
</dbReference>
<comment type="similarity">
    <text evidence="1">Belongs to the 'phage' integrase family.</text>
</comment>
<dbReference type="GO" id="GO:0008907">
    <property type="term" value="F:integrase activity"/>
    <property type="evidence" value="ECO:0007669"/>
    <property type="project" value="InterPro"/>
</dbReference>
<dbReference type="GO" id="GO:0003677">
    <property type="term" value="F:DNA binding"/>
    <property type="evidence" value="ECO:0007669"/>
    <property type="project" value="UniProtKB-UniRule"/>
</dbReference>
<dbReference type="CDD" id="cd00800">
    <property type="entry name" value="INT_Lambda_C"/>
    <property type="match status" value="1"/>
</dbReference>
<proteinExistence type="inferred from homology"/>
<name>A0A455VQ44_9GAMM</name>
<dbReference type="SUPFAM" id="SSF56349">
    <property type="entry name" value="DNA breaking-rejoining enzymes"/>
    <property type="match status" value="1"/>
</dbReference>
<dbReference type="InterPro" id="IPR002104">
    <property type="entry name" value="Integrase_catalytic"/>
</dbReference>
<evidence type="ECO:0000256" key="4">
    <source>
        <dbReference type="ARBA" id="ARBA00023172"/>
    </source>
</evidence>
<dbReference type="Pfam" id="PF09003">
    <property type="entry name" value="Arm-DNA-bind_1"/>
    <property type="match status" value="1"/>
</dbReference>
<dbReference type="InterPro" id="IPR011010">
    <property type="entry name" value="DNA_brk_join_enz"/>
</dbReference>
<dbReference type="PROSITE" id="PS51898">
    <property type="entry name" value="TYR_RECOMBINASE"/>
    <property type="match status" value="1"/>
</dbReference>
<keyword evidence="3 5" id="KW-0238">DNA-binding</keyword>
<dbReference type="InterPro" id="IPR016177">
    <property type="entry name" value="DNA-bd_dom_sf"/>
</dbReference>
<evidence type="ECO:0000256" key="1">
    <source>
        <dbReference type="ARBA" id="ARBA00008857"/>
    </source>
</evidence>
<evidence type="ECO:0000313" key="8">
    <source>
        <dbReference type="EMBL" id="BBI92798.1"/>
    </source>
</evidence>
<dbReference type="GO" id="GO:0006310">
    <property type="term" value="P:DNA recombination"/>
    <property type="evidence" value="ECO:0007669"/>
    <property type="project" value="UniProtKB-KW"/>
</dbReference>
<sequence>MARKRIHSRRDLPPNLYVRNNGYYCYRGPRNGKEFGMGTNKKEAVNQAIEPNITLFESYSQSRLINRLIGNNANSMLTWLDRYHEIISKRGLREKTLGDYSGRINLLKEYFVGTNLQEITTKDIAKLLNSYTDQGKAASAKLMRSTLLDIFREAIAEGMIQLNLVEATRNPRVEVKRERLSLENFLLIRQAATTLPSWIGLSMDIALLTGQRLGDIRKMKWSDIKDDKLYVEQQKTGVKLSIPLSIGLPAVDMTLNSVIEICQKIHAGSETILASRKQEMLGEKTISKWFAKSRELTLLSWSGSPPSFHEIRSLSARLYTDTISGEFAQKLLGHKSAAMTEKYQDSRGSEWIEIAV</sequence>
<protein>
    <submittedName>
        <fullName evidence="8">Phage integrase</fullName>
    </submittedName>
</protein>
<dbReference type="Proteomes" id="UP000324392">
    <property type="component" value="Chromosome"/>
</dbReference>
<dbReference type="InterPro" id="IPR010998">
    <property type="entry name" value="Integrase_recombinase_N"/>
</dbReference>
<evidence type="ECO:0000256" key="2">
    <source>
        <dbReference type="ARBA" id="ARBA00022908"/>
    </source>
</evidence>
<dbReference type="EMBL" id="AP019531">
    <property type="protein sequence ID" value="BBI92798.1"/>
    <property type="molecule type" value="Genomic_DNA"/>
</dbReference>
<evidence type="ECO:0000256" key="3">
    <source>
        <dbReference type="ARBA" id="ARBA00023125"/>
    </source>
</evidence>
<dbReference type="Gene3D" id="1.10.150.130">
    <property type="match status" value="1"/>
</dbReference>
<dbReference type="Gene3D" id="1.10.443.10">
    <property type="entry name" value="Intergrase catalytic core"/>
    <property type="match status" value="1"/>
</dbReference>
<dbReference type="InterPro" id="IPR004107">
    <property type="entry name" value="Integrase_SAM-like_N"/>
</dbReference>
<gene>
    <name evidence="8" type="ORF">SSYIS1_27000</name>
</gene>
<evidence type="ECO:0000259" key="7">
    <source>
        <dbReference type="PROSITE" id="PS51900"/>
    </source>
</evidence>
<dbReference type="SUPFAM" id="SSF54171">
    <property type="entry name" value="DNA-binding domain"/>
    <property type="match status" value="1"/>
</dbReference>